<comment type="similarity">
    <text evidence="2">Belongs to the flavin monoamine oxidase family.</text>
</comment>
<dbReference type="Gene3D" id="3.90.660.10">
    <property type="match status" value="1"/>
</dbReference>
<evidence type="ECO:0000259" key="4">
    <source>
        <dbReference type="Pfam" id="PF01593"/>
    </source>
</evidence>
<evidence type="ECO:0000313" key="5">
    <source>
        <dbReference type="EMBL" id="GAA1982729.1"/>
    </source>
</evidence>
<dbReference type="Gene3D" id="1.10.405.10">
    <property type="entry name" value="Guanine Nucleotide Dissociation Inhibitor, domain 1"/>
    <property type="match status" value="1"/>
</dbReference>
<comment type="caution">
    <text evidence="5">The sequence shown here is derived from an EMBL/GenBank/DDBJ whole genome shotgun (WGS) entry which is preliminary data.</text>
</comment>
<comment type="cofactor">
    <cofactor evidence="1">
        <name>FAD</name>
        <dbReference type="ChEBI" id="CHEBI:57692"/>
    </cofactor>
</comment>
<dbReference type="SUPFAM" id="SSF54373">
    <property type="entry name" value="FAD-linked reductases, C-terminal domain"/>
    <property type="match status" value="1"/>
</dbReference>
<dbReference type="PRINTS" id="PR00757">
    <property type="entry name" value="AMINEOXDASEF"/>
</dbReference>
<dbReference type="RefSeq" id="WP_344428884.1">
    <property type="nucleotide sequence ID" value="NZ_BAAANN010000037.1"/>
</dbReference>
<feature type="domain" description="Amine oxidase" evidence="4">
    <location>
        <begin position="14"/>
        <end position="450"/>
    </location>
</feature>
<evidence type="ECO:0000313" key="6">
    <source>
        <dbReference type="Proteomes" id="UP001501116"/>
    </source>
</evidence>
<organism evidence="5 6">
    <name type="scientific">Amycolatopsis minnesotensis</name>
    <dbReference type="NCBI Taxonomy" id="337894"/>
    <lineage>
        <taxon>Bacteria</taxon>
        <taxon>Bacillati</taxon>
        <taxon>Actinomycetota</taxon>
        <taxon>Actinomycetes</taxon>
        <taxon>Pseudonocardiales</taxon>
        <taxon>Pseudonocardiaceae</taxon>
        <taxon>Amycolatopsis</taxon>
    </lineage>
</organism>
<dbReference type="PANTHER" id="PTHR43563:SF1">
    <property type="entry name" value="AMINE OXIDASE [FLAVIN-CONTAINING] B"/>
    <property type="match status" value="1"/>
</dbReference>
<dbReference type="PANTHER" id="PTHR43563">
    <property type="entry name" value="AMINE OXIDASE"/>
    <property type="match status" value="1"/>
</dbReference>
<name>A0ABN2S987_9PSEU</name>
<evidence type="ECO:0000256" key="2">
    <source>
        <dbReference type="ARBA" id="ARBA00005995"/>
    </source>
</evidence>
<dbReference type="InterPro" id="IPR036188">
    <property type="entry name" value="FAD/NAD-bd_sf"/>
</dbReference>
<dbReference type="Gene3D" id="3.50.50.60">
    <property type="entry name" value="FAD/NAD(P)-binding domain"/>
    <property type="match status" value="1"/>
</dbReference>
<keyword evidence="6" id="KW-1185">Reference proteome</keyword>
<dbReference type="SUPFAM" id="SSF51905">
    <property type="entry name" value="FAD/NAD(P)-binding domain"/>
    <property type="match status" value="1"/>
</dbReference>
<gene>
    <name evidence="5" type="ORF">GCM10009754_69620</name>
</gene>
<keyword evidence="3" id="KW-0560">Oxidoreductase</keyword>
<dbReference type="InterPro" id="IPR002937">
    <property type="entry name" value="Amino_oxidase"/>
</dbReference>
<dbReference type="InterPro" id="IPR050703">
    <property type="entry name" value="Flavin_MAO"/>
</dbReference>
<accession>A0ABN2S987</accession>
<dbReference type="EMBL" id="BAAANN010000037">
    <property type="protein sequence ID" value="GAA1982729.1"/>
    <property type="molecule type" value="Genomic_DNA"/>
</dbReference>
<dbReference type="Pfam" id="PF01593">
    <property type="entry name" value="Amino_oxidase"/>
    <property type="match status" value="1"/>
</dbReference>
<evidence type="ECO:0000256" key="3">
    <source>
        <dbReference type="ARBA" id="ARBA00023002"/>
    </source>
</evidence>
<evidence type="ECO:0000256" key="1">
    <source>
        <dbReference type="ARBA" id="ARBA00001974"/>
    </source>
</evidence>
<dbReference type="InterPro" id="IPR001613">
    <property type="entry name" value="Flavin_amine_oxidase"/>
</dbReference>
<sequence length="454" mass="48135">MESTVDVAVIGAGISGLVAARGLAEAGRSVLVLEARDRVGGRVLNHSLPNGTVTEAGAAFVGPTQDHILALAQELGVDTFPEYADGDNVYVSGGHALRYTGTLPPDLLILPDATIVHLRLNQMASHVPVDAPWAAPKAAEWDAISLHDWFRSTTFNPATENLFLSFLEPLIGAEPQDVSLLYFLWLMAGAGNETNPGTFDRSSGVRGGAQDSRFVGGSQLIPLRLAEKLGDRVVLNAPVRRVVQYDDHAVVSGEFGSVTAKRVIVAVPPQLAVAIDWDPVLPAAKSVLLRRMPMGALMKCAAVYPAPFWRADGLSGMGLLTAGPVRSMFDVSPPDGSAGILLAFVGGYRRRDWGDRPLPERRDAVLAAFAEAVGPRATQPSGYFEQDWTTERWSTGGPVAITGVGTISGYGQAIRTVTGRVHWAGTETSTYWAGYMDGAVRAGERASAEALAAL</sequence>
<reference evidence="5 6" key="1">
    <citation type="journal article" date="2019" name="Int. J. Syst. Evol. Microbiol.">
        <title>The Global Catalogue of Microorganisms (GCM) 10K type strain sequencing project: providing services to taxonomists for standard genome sequencing and annotation.</title>
        <authorList>
            <consortium name="The Broad Institute Genomics Platform"/>
            <consortium name="The Broad Institute Genome Sequencing Center for Infectious Disease"/>
            <person name="Wu L."/>
            <person name="Ma J."/>
        </authorList>
    </citation>
    <scope>NUCLEOTIDE SEQUENCE [LARGE SCALE GENOMIC DNA]</scope>
    <source>
        <strain evidence="5 6">JCM 14545</strain>
    </source>
</reference>
<dbReference type="Proteomes" id="UP001501116">
    <property type="component" value="Unassembled WGS sequence"/>
</dbReference>
<proteinExistence type="inferred from homology"/>
<protein>
    <submittedName>
        <fullName evidence="5">FAD-dependent oxidoreductase</fullName>
    </submittedName>
</protein>